<keyword evidence="3" id="KW-1185">Reference proteome</keyword>
<dbReference type="EMBL" id="SLWX01000015">
    <property type="protein sequence ID" value="TCO73697.1"/>
    <property type="molecule type" value="Genomic_DNA"/>
</dbReference>
<gene>
    <name evidence="2" type="ORF">EV688_11513</name>
</gene>
<keyword evidence="1" id="KW-0812">Transmembrane</keyword>
<dbReference type="OrthoDB" id="8482023at2"/>
<evidence type="ECO:0000313" key="3">
    <source>
        <dbReference type="Proteomes" id="UP000294980"/>
    </source>
</evidence>
<organism evidence="2 3">
    <name type="scientific">Chromatocurvus halotolerans</name>
    <dbReference type="NCBI Taxonomy" id="1132028"/>
    <lineage>
        <taxon>Bacteria</taxon>
        <taxon>Pseudomonadati</taxon>
        <taxon>Pseudomonadota</taxon>
        <taxon>Gammaproteobacteria</taxon>
        <taxon>Cellvibrionales</taxon>
        <taxon>Halieaceae</taxon>
        <taxon>Chromatocurvus</taxon>
    </lineage>
</organism>
<reference evidence="2 3" key="1">
    <citation type="submission" date="2019-03" db="EMBL/GenBank/DDBJ databases">
        <title>Genomic Encyclopedia of Type Strains, Phase IV (KMG-IV): sequencing the most valuable type-strain genomes for metagenomic binning, comparative biology and taxonomic classification.</title>
        <authorList>
            <person name="Goeker M."/>
        </authorList>
    </citation>
    <scope>NUCLEOTIDE SEQUENCE [LARGE SCALE GENOMIC DNA]</scope>
    <source>
        <strain evidence="2 3">DSM 23344</strain>
    </source>
</reference>
<feature type="transmembrane region" description="Helical" evidence="1">
    <location>
        <begin position="91"/>
        <end position="109"/>
    </location>
</feature>
<sequence length="159" mass="17371">MIAEIVHPDTGERYTVDIPTLTEQHLERMKQEYAKDVQIKDYLESLPVSAEIKALLFRITKFTITVGNAIIRFGKRLLEIAMLLVNKYPHAGLGVILGALIASLIGAIPLLGPPLAAFLGPLLMLFGLAKGLWDDVKAQEPRLAGDILASEEVFQPLAG</sequence>
<keyword evidence="1" id="KW-0472">Membrane</keyword>
<proteinExistence type="predicted"/>
<keyword evidence="1" id="KW-1133">Transmembrane helix</keyword>
<evidence type="ECO:0000313" key="2">
    <source>
        <dbReference type="EMBL" id="TCO73697.1"/>
    </source>
</evidence>
<accession>A0A4R2KMC4</accession>
<dbReference type="Proteomes" id="UP000294980">
    <property type="component" value="Unassembled WGS sequence"/>
</dbReference>
<name>A0A4R2KMC4_9GAMM</name>
<protein>
    <submittedName>
        <fullName evidence="2">Uncharacterized protein</fullName>
    </submittedName>
</protein>
<comment type="caution">
    <text evidence="2">The sequence shown here is derived from an EMBL/GenBank/DDBJ whole genome shotgun (WGS) entry which is preliminary data.</text>
</comment>
<evidence type="ECO:0000256" key="1">
    <source>
        <dbReference type="SAM" id="Phobius"/>
    </source>
</evidence>
<dbReference type="RefSeq" id="WP_117319695.1">
    <property type="nucleotide sequence ID" value="NZ_QQSW01000036.1"/>
</dbReference>
<dbReference type="AlphaFoldDB" id="A0A4R2KMC4"/>